<name>A0A6I4UZS2_9SPHN</name>
<evidence type="ECO:0000313" key="2">
    <source>
        <dbReference type="Proteomes" id="UP000471435"/>
    </source>
</evidence>
<organism evidence="1 2">
    <name type="scientific">Pontixanthobacter luteolus</name>
    <dbReference type="NCBI Taxonomy" id="295089"/>
    <lineage>
        <taxon>Bacteria</taxon>
        <taxon>Pseudomonadati</taxon>
        <taxon>Pseudomonadota</taxon>
        <taxon>Alphaproteobacteria</taxon>
        <taxon>Sphingomonadales</taxon>
        <taxon>Erythrobacteraceae</taxon>
        <taxon>Pontixanthobacter</taxon>
    </lineage>
</organism>
<reference evidence="1 2" key="1">
    <citation type="submission" date="2019-12" db="EMBL/GenBank/DDBJ databases">
        <title>Genomic-based taxomic classification of the family Erythrobacteraceae.</title>
        <authorList>
            <person name="Xu L."/>
        </authorList>
    </citation>
    <scope>NUCLEOTIDE SEQUENCE [LARGE SCALE GENOMIC DNA]</scope>
    <source>
        <strain evidence="1 2">SW-109</strain>
    </source>
</reference>
<comment type="caution">
    <text evidence="1">The sequence shown here is derived from an EMBL/GenBank/DDBJ whole genome shotgun (WGS) entry which is preliminary data.</text>
</comment>
<protein>
    <submittedName>
        <fullName evidence="1">Uncharacterized protein</fullName>
    </submittedName>
</protein>
<dbReference type="OrthoDB" id="7429122at2"/>
<dbReference type="EMBL" id="WTYP01000001">
    <property type="protein sequence ID" value="MXP46975.1"/>
    <property type="molecule type" value="Genomic_DNA"/>
</dbReference>
<keyword evidence="2" id="KW-1185">Reference proteome</keyword>
<proteinExistence type="predicted"/>
<dbReference type="RefSeq" id="WP_160730149.1">
    <property type="nucleotide sequence ID" value="NZ_WTYP01000001.1"/>
</dbReference>
<accession>A0A6I4UZS2</accession>
<gene>
    <name evidence="1" type="ORF">GRI43_06190</name>
</gene>
<dbReference type="AlphaFoldDB" id="A0A6I4UZS2"/>
<dbReference type="Proteomes" id="UP000471435">
    <property type="component" value="Unassembled WGS sequence"/>
</dbReference>
<sequence length="128" mass="13376">MNRLIRLVALLSVLMASLIPGGYMVASAKDGSLTVRMCNTGDTSQRQVSRVDPDYETYLLLYGEVPETDADPVDEPCDMGPSPLGKLDPALILPAALIGDAPVQGLGRKVLTGIFPAALPPSTGPPAT</sequence>
<evidence type="ECO:0000313" key="1">
    <source>
        <dbReference type="EMBL" id="MXP46975.1"/>
    </source>
</evidence>